<dbReference type="EMBL" id="SDPO01000002">
    <property type="protein sequence ID" value="RXZ48642.1"/>
    <property type="molecule type" value="Genomic_DNA"/>
</dbReference>
<reference evidence="1 2" key="1">
    <citation type="submission" date="2019-01" db="EMBL/GenBank/DDBJ databases">
        <authorList>
            <person name="Li J."/>
        </authorList>
    </citation>
    <scope>NUCLEOTIDE SEQUENCE [LARGE SCALE GENOMIC DNA]</scope>
    <source>
        <strain evidence="1 2">CCUG 35506</strain>
    </source>
</reference>
<dbReference type="RefSeq" id="WP_129230980.1">
    <property type="nucleotide sequence ID" value="NZ_SDPO01000002.1"/>
</dbReference>
<comment type="caution">
    <text evidence="1">The sequence shown here is derived from an EMBL/GenBank/DDBJ whole genome shotgun (WGS) entry which is preliminary data.</text>
</comment>
<evidence type="ECO:0000313" key="1">
    <source>
        <dbReference type="EMBL" id="RXZ48642.1"/>
    </source>
</evidence>
<dbReference type="OrthoDB" id="1490643at2"/>
<evidence type="ECO:0000313" key="2">
    <source>
        <dbReference type="Proteomes" id="UP000292935"/>
    </source>
</evidence>
<dbReference type="Gene3D" id="3.30.70.100">
    <property type="match status" value="1"/>
</dbReference>
<keyword evidence="2" id="KW-1185">Reference proteome</keyword>
<dbReference type="AlphaFoldDB" id="A0A4Q2JL76"/>
<dbReference type="Proteomes" id="UP000292935">
    <property type="component" value="Unassembled WGS sequence"/>
</dbReference>
<sequence length="265" mass="29639">MTNTIPFTKKPFASSILLWMRTDQPRQQGMEHWKGPHSKIISATPGMDEYRQIHLAAANPGLWPATPGVETTIPADRRIDGVADVTFQSVFSPLLGRKQTRLAFADEINVFRRTLLYAGPPNSTRWYHVARPDEQTGARALVFLRRRDGVGTRRFRKYFADEFVPALAKAAALTELRTEVFMPWNEKLWDSPDVAHDNPADQRFHASVMLGFADASARSSFFDSAAIAKLSDEVSAFASAVHAYEVSEALTYVTDGAVLPHYARN</sequence>
<accession>A0A4Q2JL76</accession>
<gene>
    <name evidence="1" type="ORF">ESP57_06485</name>
</gene>
<organism evidence="1 2">
    <name type="scientific">Agromyces fucosus</name>
    <dbReference type="NCBI Taxonomy" id="41985"/>
    <lineage>
        <taxon>Bacteria</taxon>
        <taxon>Bacillati</taxon>
        <taxon>Actinomycetota</taxon>
        <taxon>Actinomycetes</taxon>
        <taxon>Micrococcales</taxon>
        <taxon>Microbacteriaceae</taxon>
        <taxon>Agromyces</taxon>
    </lineage>
</organism>
<protein>
    <submittedName>
        <fullName evidence="1">Strictosidine synthase</fullName>
    </submittedName>
</protein>
<proteinExistence type="predicted"/>
<name>A0A4Q2JL76_9MICO</name>